<name>A0ABM8XGP7_9BURK</name>
<keyword evidence="8" id="KW-0472">Membrane</keyword>
<dbReference type="EMBL" id="CAJZAH010000004">
    <property type="protein sequence ID" value="CAG9179289.1"/>
    <property type="molecule type" value="Genomic_DNA"/>
</dbReference>
<dbReference type="Pfam" id="PF08352">
    <property type="entry name" value="oligo_HPY"/>
    <property type="match status" value="1"/>
</dbReference>
<dbReference type="InterPro" id="IPR003439">
    <property type="entry name" value="ABC_transporter-like_ATP-bd"/>
</dbReference>
<keyword evidence="5" id="KW-0997">Cell inner membrane</keyword>
<evidence type="ECO:0000256" key="7">
    <source>
        <dbReference type="ARBA" id="ARBA00022840"/>
    </source>
</evidence>
<keyword evidence="6" id="KW-0547">Nucleotide-binding</keyword>
<evidence type="ECO:0000256" key="3">
    <source>
        <dbReference type="ARBA" id="ARBA00022448"/>
    </source>
</evidence>
<evidence type="ECO:0000313" key="11">
    <source>
        <dbReference type="Proteomes" id="UP000721236"/>
    </source>
</evidence>
<evidence type="ECO:0000259" key="9">
    <source>
        <dbReference type="PROSITE" id="PS50893"/>
    </source>
</evidence>
<reference evidence="10 11" key="1">
    <citation type="submission" date="2021-08" db="EMBL/GenBank/DDBJ databases">
        <authorList>
            <person name="Peeters C."/>
        </authorList>
    </citation>
    <scope>NUCLEOTIDE SEQUENCE [LARGE SCALE GENOMIC DNA]</scope>
    <source>
        <strain evidence="10 11">LMG 21510</strain>
    </source>
</reference>
<comment type="similarity">
    <text evidence="2">Belongs to the ABC transporter superfamily.</text>
</comment>
<keyword evidence="7 10" id="KW-0067">ATP-binding</keyword>
<evidence type="ECO:0000256" key="2">
    <source>
        <dbReference type="ARBA" id="ARBA00005417"/>
    </source>
</evidence>
<comment type="subcellular location">
    <subcellularLocation>
        <location evidence="1">Cell inner membrane</location>
        <topology evidence="1">Peripheral membrane protein</topology>
    </subcellularLocation>
</comment>
<keyword evidence="4" id="KW-1003">Cell membrane</keyword>
<evidence type="ECO:0000256" key="4">
    <source>
        <dbReference type="ARBA" id="ARBA00022475"/>
    </source>
</evidence>
<dbReference type="PROSITE" id="PS00211">
    <property type="entry name" value="ABC_TRANSPORTER_1"/>
    <property type="match status" value="1"/>
</dbReference>
<dbReference type="Pfam" id="PF00005">
    <property type="entry name" value="ABC_tran"/>
    <property type="match status" value="2"/>
</dbReference>
<dbReference type="InterPro" id="IPR027417">
    <property type="entry name" value="P-loop_NTPase"/>
</dbReference>
<organism evidence="10 11">
    <name type="scientific">Cupriavidus respiraculi</name>
    <dbReference type="NCBI Taxonomy" id="195930"/>
    <lineage>
        <taxon>Bacteria</taxon>
        <taxon>Pseudomonadati</taxon>
        <taxon>Pseudomonadota</taxon>
        <taxon>Betaproteobacteria</taxon>
        <taxon>Burkholderiales</taxon>
        <taxon>Burkholderiaceae</taxon>
        <taxon>Cupriavidus</taxon>
    </lineage>
</organism>
<evidence type="ECO:0000313" key="10">
    <source>
        <dbReference type="EMBL" id="CAG9179289.1"/>
    </source>
</evidence>
<feature type="domain" description="ABC transporter" evidence="9">
    <location>
        <begin position="277"/>
        <end position="473"/>
    </location>
</feature>
<keyword evidence="3" id="KW-0813">Transport</keyword>
<dbReference type="InterPro" id="IPR013563">
    <property type="entry name" value="Oligopep_ABC_C"/>
</dbReference>
<dbReference type="InterPro" id="IPR017871">
    <property type="entry name" value="ABC_transporter-like_CS"/>
</dbReference>
<accession>A0ABM8XGP7</accession>
<evidence type="ECO:0000256" key="6">
    <source>
        <dbReference type="ARBA" id="ARBA00022741"/>
    </source>
</evidence>
<dbReference type="PANTHER" id="PTHR43297:SF7">
    <property type="entry name" value="D,D-DIPEPTIDE TRANSPORT ATP-BINDING PROTEIN DDPD-RELATED"/>
    <property type="match status" value="1"/>
</dbReference>
<dbReference type="PANTHER" id="PTHR43297">
    <property type="entry name" value="OLIGOPEPTIDE TRANSPORT ATP-BINDING PROTEIN APPD"/>
    <property type="match status" value="1"/>
</dbReference>
<evidence type="ECO:0000256" key="1">
    <source>
        <dbReference type="ARBA" id="ARBA00004417"/>
    </source>
</evidence>
<evidence type="ECO:0000256" key="5">
    <source>
        <dbReference type="ARBA" id="ARBA00022519"/>
    </source>
</evidence>
<sequence length="473" mass="49869">MNTMTAPASASTHRLLAVDDLRVAGPEGTLLAGISLELHAGRALTLLGESGSGKSLLAHALMGSLPAGLHASGRLDIQGLHCDAGDRDARRPLWGRGLALLPQEPWFALDPTMRVGAQLAETYRLVGGASRGEARERTRHELAAIGLDQAARAWPFTLSGGMAQRAAFTMTRAGNAPLLIVDEPTKGLDAAWRDDIVARLREALAQGCAVLTITHDLAVARALGGEIAVMLEGAIVEHGDAATVLDRPRHAYTRALIDAQPCRWPAQAHPQTGEIVLEASGVGKRFGARTLFQGLDLSLRAGARVAVSGPSGTGKSTLGNILLGLAAPDSGAVRRAPGIAAVRYQKLYQDPAAAFAPRVTLGRSLADVMRLHGIDRARMDALLPRLRLAPALLARLPSAVSGGELQRFALLRALLLRPAFLFADEPTSRLDPVTQQETMALMLEATAENRCALLLVTHDADIAANVATDVIAL</sequence>
<keyword evidence="11" id="KW-1185">Reference proteome</keyword>
<dbReference type="InterPro" id="IPR050388">
    <property type="entry name" value="ABC_Ni/Peptide_Import"/>
</dbReference>
<dbReference type="RefSeq" id="WP_224043340.1">
    <property type="nucleotide sequence ID" value="NZ_CAJZAH010000004.1"/>
</dbReference>
<dbReference type="InterPro" id="IPR003593">
    <property type="entry name" value="AAA+_ATPase"/>
</dbReference>
<dbReference type="SUPFAM" id="SSF52540">
    <property type="entry name" value="P-loop containing nucleoside triphosphate hydrolases"/>
    <property type="match status" value="2"/>
</dbReference>
<dbReference type="PROSITE" id="PS50893">
    <property type="entry name" value="ABC_TRANSPORTER_2"/>
    <property type="match status" value="2"/>
</dbReference>
<proteinExistence type="inferred from homology"/>
<protein>
    <submittedName>
        <fullName evidence="10">ABC transporter ATP-binding protein YejF</fullName>
    </submittedName>
</protein>
<comment type="caution">
    <text evidence="10">The sequence shown here is derived from an EMBL/GenBank/DDBJ whole genome shotgun (WGS) entry which is preliminary data.</text>
</comment>
<gene>
    <name evidence="10" type="primary">yejF_1</name>
    <name evidence="10" type="ORF">LMG21510_03738</name>
</gene>
<dbReference type="Proteomes" id="UP000721236">
    <property type="component" value="Unassembled WGS sequence"/>
</dbReference>
<dbReference type="SMART" id="SM00382">
    <property type="entry name" value="AAA"/>
    <property type="match status" value="2"/>
</dbReference>
<dbReference type="GO" id="GO:0005524">
    <property type="term" value="F:ATP binding"/>
    <property type="evidence" value="ECO:0007669"/>
    <property type="project" value="UniProtKB-KW"/>
</dbReference>
<feature type="domain" description="ABC transporter" evidence="9">
    <location>
        <begin position="16"/>
        <end position="257"/>
    </location>
</feature>
<dbReference type="Gene3D" id="3.40.50.300">
    <property type="entry name" value="P-loop containing nucleotide triphosphate hydrolases"/>
    <property type="match status" value="2"/>
</dbReference>
<evidence type="ECO:0000256" key="8">
    <source>
        <dbReference type="ARBA" id="ARBA00023136"/>
    </source>
</evidence>